<organism evidence="6 7">
    <name type="scientific">Oculimacula yallundae</name>
    <dbReference type="NCBI Taxonomy" id="86028"/>
    <lineage>
        <taxon>Eukaryota</taxon>
        <taxon>Fungi</taxon>
        <taxon>Dikarya</taxon>
        <taxon>Ascomycota</taxon>
        <taxon>Pezizomycotina</taxon>
        <taxon>Leotiomycetes</taxon>
        <taxon>Helotiales</taxon>
        <taxon>Ploettnerulaceae</taxon>
        <taxon>Oculimacula</taxon>
    </lineage>
</organism>
<dbReference type="PANTHER" id="PTHR24305:SF152">
    <property type="entry name" value="P450, PUTATIVE (EUROFUNG)-RELATED"/>
    <property type="match status" value="1"/>
</dbReference>
<dbReference type="Proteomes" id="UP001595075">
    <property type="component" value="Unassembled WGS sequence"/>
</dbReference>
<dbReference type="InterPro" id="IPR001128">
    <property type="entry name" value="Cyt_P450"/>
</dbReference>
<name>A0ABR4BV31_9HELO</name>
<dbReference type="PRINTS" id="PR00463">
    <property type="entry name" value="EP450I"/>
</dbReference>
<keyword evidence="2 4" id="KW-0479">Metal-binding</keyword>
<evidence type="ECO:0000256" key="4">
    <source>
        <dbReference type="RuleBase" id="RU000461"/>
    </source>
</evidence>
<keyword evidence="4" id="KW-0349">Heme</keyword>
<reference evidence="6 7" key="1">
    <citation type="journal article" date="2024" name="Commun. Biol.">
        <title>Comparative genomic analysis of thermophilic fungi reveals convergent evolutionary adaptations and gene losses.</title>
        <authorList>
            <person name="Steindorff A.S."/>
            <person name="Aguilar-Pontes M.V."/>
            <person name="Robinson A.J."/>
            <person name="Andreopoulos B."/>
            <person name="LaButti K."/>
            <person name="Kuo A."/>
            <person name="Mondo S."/>
            <person name="Riley R."/>
            <person name="Otillar R."/>
            <person name="Haridas S."/>
            <person name="Lipzen A."/>
            <person name="Grimwood J."/>
            <person name="Schmutz J."/>
            <person name="Clum A."/>
            <person name="Reid I.D."/>
            <person name="Moisan M.C."/>
            <person name="Butler G."/>
            <person name="Nguyen T.T.M."/>
            <person name="Dewar K."/>
            <person name="Conant G."/>
            <person name="Drula E."/>
            <person name="Henrissat B."/>
            <person name="Hansel C."/>
            <person name="Singer S."/>
            <person name="Hutchinson M.I."/>
            <person name="de Vries R.P."/>
            <person name="Natvig D.O."/>
            <person name="Powell A.J."/>
            <person name="Tsang A."/>
            <person name="Grigoriev I.V."/>
        </authorList>
    </citation>
    <scope>NUCLEOTIDE SEQUENCE [LARGE SCALE GENOMIC DNA]</scope>
    <source>
        <strain evidence="6 7">CBS 494.80</strain>
    </source>
</reference>
<dbReference type="PROSITE" id="PS00086">
    <property type="entry name" value="CYTOCHROME_P450"/>
    <property type="match status" value="1"/>
</dbReference>
<comment type="cofactor">
    <cofactor evidence="1">
        <name>heme</name>
        <dbReference type="ChEBI" id="CHEBI:30413"/>
    </cofactor>
</comment>
<keyword evidence="3 4" id="KW-0408">Iron</keyword>
<protein>
    <recommendedName>
        <fullName evidence="8">Cytochrome P450</fullName>
    </recommendedName>
</protein>
<sequence>MGMADSSVISVLWTAVSIFLISSVATLVYRVFYNLYLHPLSHVPGPKLAAASYLYQTYHSLHGGKSRYYLKIAEMHKKYGSVVRVTPDEVQLSDPEDYDTLHSIKTRYPKYAPTYSALGAGYSTFTSGPNAVHKPRRARLDPFFSRRKVLSLESLVQHRAQRLLSIIKTRFARNEEVDLHHAFRSISVDVITDYAFGGSYELLERPDLGKEFFDLTNGIGPSWWVFQQWPLIQKFALSLPDELAMAMDDSLKHILTLMQQSRKQVLAVQAKLDMGEKVDQGGIFETLLTTSEGYVVPSPDQLKEESYALLNAASDTTGNAMTVAAYNVVKNPGIYSRLHAELTDAFPDKQKELDFLTLEKLPYLTGVIREGLRLSYPVPGRLPRIVQEPGFTTHNIFLPPGSIASSSMYMMHRNEDYFPDPTKFSPERWLDPVESRRLEKSFVPFSRGPRSCAGINLAYCEVYFTIGTLFRTFSNLKGNDLLQEDLLYNDYFSAQNPIDSTKFHVLL</sequence>
<dbReference type="Pfam" id="PF00067">
    <property type="entry name" value="p450"/>
    <property type="match status" value="1"/>
</dbReference>
<keyword evidence="4" id="KW-0560">Oxidoreductase</keyword>
<evidence type="ECO:0000313" key="7">
    <source>
        <dbReference type="Proteomes" id="UP001595075"/>
    </source>
</evidence>
<feature type="transmembrane region" description="Helical" evidence="5">
    <location>
        <begin position="12"/>
        <end position="32"/>
    </location>
</feature>
<keyword evidence="5" id="KW-0472">Membrane</keyword>
<dbReference type="InterPro" id="IPR017972">
    <property type="entry name" value="Cyt_P450_CS"/>
</dbReference>
<comment type="similarity">
    <text evidence="4">Belongs to the cytochrome P450 family.</text>
</comment>
<dbReference type="PRINTS" id="PR00385">
    <property type="entry name" value="P450"/>
</dbReference>
<dbReference type="SUPFAM" id="SSF48264">
    <property type="entry name" value="Cytochrome P450"/>
    <property type="match status" value="1"/>
</dbReference>
<dbReference type="EMBL" id="JAZHXI010000018">
    <property type="protein sequence ID" value="KAL2061473.1"/>
    <property type="molecule type" value="Genomic_DNA"/>
</dbReference>
<keyword evidence="4" id="KW-0503">Monooxygenase</keyword>
<dbReference type="PANTHER" id="PTHR24305">
    <property type="entry name" value="CYTOCHROME P450"/>
    <property type="match status" value="1"/>
</dbReference>
<dbReference type="CDD" id="cd11062">
    <property type="entry name" value="CYP58-like"/>
    <property type="match status" value="1"/>
</dbReference>
<keyword evidence="5" id="KW-1133">Transmembrane helix</keyword>
<proteinExistence type="inferred from homology"/>
<dbReference type="InterPro" id="IPR050121">
    <property type="entry name" value="Cytochrome_P450_monoxygenase"/>
</dbReference>
<evidence type="ECO:0000313" key="6">
    <source>
        <dbReference type="EMBL" id="KAL2061473.1"/>
    </source>
</evidence>
<evidence type="ECO:0000256" key="2">
    <source>
        <dbReference type="ARBA" id="ARBA00022723"/>
    </source>
</evidence>
<keyword evidence="7" id="KW-1185">Reference proteome</keyword>
<evidence type="ECO:0008006" key="8">
    <source>
        <dbReference type="Google" id="ProtNLM"/>
    </source>
</evidence>
<keyword evidence="5" id="KW-0812">Transmembrane</keyword>
<dbReference type="InterPro" id="IPR002401">
    <property type="entry name" value="Cyt_P450_E_grp-I"/>
</dbReference>
<comment type="caution">
    <text evidence="6">The sequence shown here is derived from an EMBL/GenBank/DDBJ whole genome shotgun (WGS) entry which is preliminary data.</text>
</comment>
<evidence type="ECO:0000256" key="5">
    <source>
        <dbReference type="SAM" id="Phobius"/>
    </source>
</evidence>
<gene>
    <name evidence="6" type="ORF">VTL71DRAFT_6850</name>
</gene>
<dbReference type="InterPro" id="IPR036396">
    <property type="entry name" value="Cyt_P450_sf"/>
</dbReference>
<evidence type="ECO:0000256" key="3">
    <source>
        <dbReference type="ARBA" id="ARBA00023004"/>
    </source>
</evidence>
<evidence type="ECO:0000256" key="1">
    <source>
        <dbReference type="ARBA" id="ARBA00001971"/>
    </source>
</evidence>
<accession>A0ABR4BV31</accession>
<dbReference type="Gene3D" id="1.10.630.10">
    <property type="entry name" value="Cytochrome P450"/>
    <property type="match status" value="1"/>
</dbReference>